<protein>
    <submittedName>
        <fullName evidence="3">Glycosyltransferase family 4 protein</fullName>
    </submittedName>
</protein>
<dbReference type="InterPro" id="IPR050194">
    <property type="entry name" value="Glycosyltransferase_grp1"/>
</dbReference>
<evidence type="ECO:0000259" key="1">
    <source>
        <dbReference type="Pfam" id="PF00534"/>
    </source>
</evidence>
<dbReference type="CDD" id="cd03801">
    <property type="entry name" value="GT4_PimA-like"/>
    <property type="match status" value="1"/>
</dbReference>
<evidence type="ECO:0000313" key="3">
    <source>
        <dbReference type="EMBL" id="QUH24134.1"/>
    </source>
</evidence>
<dbReference type="InterPro" id="IPR001296">
    <property type="entry name" value="Glyco_trans_1"/>
</dbReference>
<name>A0A8T8K6D2_9EURY</name>
<proteinExistence type="predicted"/>
<dbReference type="Gene3D" id="3.40.50.2000">
    <property type="entry name" value="Glycogen Phosphorylase B"/>
    <property type="match status" value="2"/>
</dbReference>
<dbReference type="SUPFAM" id="SSF53756">
    <property type="entry name" value="UDP-Glycosyltransferase/glycogen phosphorylase"/>
    <property type="match status" value="1"/>
</dbReference>
<dbReference type="GO" id="GO:0016757">
    <property type="term" value="F:glycosyltransferase activity"/>
    <property type="evidence" value="ECO:0007669"/>
    <property type="project" value="InterPro"/>
</dbReference>
<dbReference type="PANTHER" id="PTHR45947:SF3">
    <property type="entry name" value="SULFOQUINOVOSYL TRANSFERASE SQD2"/>
    <property type="match status" value="1"/>
</dbReference>
<keyword evidence="4" id="KW-1185">Reference proteome</keyword>
<dbReference type="OrthoDB" id="132546at2157"/>
<evidence type="ECO:0000259" key="2">
    <source>
        <dbReference type="Pfam" id="PF13439"/>
    </source>
</evidence>
<dbReference type="Pfam" id="PF00534">
    <property type="entry name" value="Glycos_transf_1"/>
    <property type="match status" value="1"/>
</dbReference>
<evidence type="ECO:0000313" key="4">
    <source>
        <dbReference type="Proteomes" id="UP000681041"/>
    </source>
</evidence>
<sequence>MKICFVTEYFPKTESLEVKGGAEATAFNEALQLSKNHEMIVLTSLTDGMSSEYEIKGIKVKGCGRKRSYGQSGLFRDRLSFMYAAYQEGIKMEVDLVVGYNFITHPVAWKIGKKLNIPSVARYHDVWIGEWIKNVGLAGITGEILERYTLSRKFDLIVAVSFFTRRKLEKHFSGEKIAVVPNIVEFPPFEVEKYPEITISCVSRLVEYKRVEDLIYALHILNKDYPSLRCNIVGTGPQESHLQKLVEKFDLQKKIKFCGFIEKHEDVLRIIKSSHLFCLPSKVEGFGLVIVEAMGCGVPFVASNIEPIMEASDNKGGLFFNVQDPQDLADKIKVLLENKEIYIRLKEEGQKQYQEYKGESVGEKLEYHYTNLYEEYNKKG</sequence>
<dbReference type="Pfam" id="PF13439">
    <property type="entry name" value="Glyco_transf_4"/>
    <property type="match status" value="1"/>
</dbReference>
<dbReference type="AlphaFoldDB" id="A0A8T8K6D2"/>
<dbReference type="PANTHER" id="PTHR45947">
    <property type="entry name" value="SULFOQUINOVOSYL TRANSFERASE SQD2"/>
    <property type="match status" value="1"/>
</dbReference>
<feature type="domain" description="Glycosyl transferase family 1" evidence="1">
    <location>
        <begin position="195"/>
        <end position="352"/>
    </location>
</feature>
<reference evidence="3" key="1">
    <citation type="submission" date="2020-07" db="EMBL/GenBank/DDBJ databases">
        <title>Methanobacterium. sp. MethCan genome.</title>
        <authorList>
            <person name="Postec A."/>
            <person name="Quemeneur M."/>
        </authorList>
    </citation>
    <scope>NUCLEOTIDE SEQUENCE</scope>
    <source>
        <strain evidence="3">MethCAN</strain>
    </source>
</reference>
<dbReference type="InterPro" id="IPR028098">
    <property type="entry name" value="Glyco_trans_4-like_N"/>
</dbReference>
<feature type="domain" description="Glycosyltransferase subfamily 4-like N-terminal" evidence="2">
    <location>
        <begin position="20"/>
        <end position="184"/>
    </location>
</feature>
<dbReference type="RefSeq" id="WP_211533091.1">
    <property type="nucleotide sequence ID" value="NZ_CP058560.1"/>
</dbReference>
<dbReference type="KEGG" id="meme:HYG87_10390"/>
<accession>A0A8T8K6D2</accession>
<dbReference type="GeneID" id="64821177"/>
<dbReference type="Proteomes" id="UP000681041">
    <property type="component" value="Chromosome"/>
</dbReference>
<gene>
    <name evidence="3" type="ORF">HYG87_10390</name>
</gene>
<organism evidence="3 4">
    <name type="scientific">Methanobacterium alkalithermotolerans</name>
    <dbReference type="NCBI Taxonomy" id="2731220"/>
    <lineage>
        <taxon>Archaea</taxon>
        <taxon>Methanobacteriati</taxon>
        <taxon>Methanobacteriota</taxon>
        <taxon>Methanomada group</taxon>
        <taxon>Methanobacteria</taxon>
        <taxon>Methanobacteriales</taxon>
        <taxon>Methanobacteriaceae</taxon>
        <taxon>Methanobacterium</taxon>
    </lineage>
</organism>
<dbReference type="EMBL" id="CP058560">
    <property type="protein sequence ID" value="QUH24134.1"/>
    <property type="molecule type" value="Genomic_DNA"/>
</dbReference>